<keyword evidence="2" id="KW-1185">Reference proteome</keyword>
<organism evidence="1 2">
    <name type="scientific">Paraburkholderia haematera</name>
    <dbReference type="NCBI Taxonomy" id="2793077"/>
    <lineage>
        <taxon>Bacteria</taxon>
        <taxon>Pseudomonadati</taxon>
        <taxon>Pseudomonadota</taxon>
        <taxon>Betaproteobacteria</taxon>
        <taxon>Burkholderiales</taxon>
        <taxon>Burkholderiaceae</taxon>
        <taxon>Paraburkholderia</taxon>
    </lineage>
</organism>
<proteinExistence type="predicted"/>
<evidence type="ECO:0000313" key="2">
    <source>
        <dbReference type="Proteomes" id="UP000672526"/>
    </source>
</evidence>
<gene>
    <name evidence="1" type="ORF">R69888_02448</name>
</gene>
<dbReference type="EMBL" id="CAJNBK010000005">
    <property type="protein sequence ID" value="CAE6739658.1"/>
    <property type="molecule type" value="Genomic_DNA"/>
</dbReference>
<dbReference type="Proteomes" id="UP000672526">
    <property type="component" value="Unassembled WGS sequence"/>
</dbReference>
<comment type="caution">
    <text evidence="1">The sequence shown here is derived from an EMBL/GenBank/DDBJ whole genome shotgun (WGS) entry which is preliminary data.</text>
</comment>
<sequence>MALASREALAVALTPYARAEFGALPSPPVP</sequence>
<accession>A0ABM8R935</accession>
<name>A0ABM8R935_9BURK</name>
<evidence type="ECO:0000313" key="1">
    <source>
        <dbReference type="EMBL" id="CAE6739658.1"/>
    </source>
</evidence>
<protein>
    <submittedName>
        <fullName evidence="1">Uncharacterized protein</fullName>
    </submittedName>
</protein>
<reference evidence="1 2" key="1">
    <citation type="submission" date="2021-02" db="EMBL/GenBank/DDBJ databases">
        <authorList>
            <person name="Vanwijnsberghe S."/>
        </authorList>
    </citation>
    <scope>NUCLEOTIDE SEQUENCE [LARGE SCALE GENOMIC DNA]</scope>
    <source>
        <strain evidence="1 2">LMG 31837</strain>
    </source>
</reference>